<proteinExistence type="predicted"/>
<reference evidence="1 2" key="1">
    <citation type="submission" date="2018-07" db="EMBL/GenBank/DDBJ databases">
        <title>Complete Genome and Methylome Analysis of Deinococcus wulumuqiensis NEB 479.</title>
        <authorList>
            <person name="Fomenkov A."/>
            <person name="Luyten Y."/>
            <person name="Vincze T."/>
            <person name="Anton B.P."/>
            <person name="Clark T."/>
            <person name="Roberts R.J."/>
            <person name="Morgan R.D."/>
        </authorList>
    </citation>
    <scope>NUCLEOTIDE SEQUENCE [LARGE SCALE GENOMIC DNA]</scope>
    <source>
        <strain evidence="1 2">NEB 479</strain>
    </source>
</reference>
<gene>
    <name evidence="1" type="ORF">DVJ83_02435</name>
</gene>
<evidence type="ECO:0000313" key="2">
    <source>
        <dbReference type="Proteomes" id="UP000253744"/>
    </source>
</evidence>
<accession>A0A345IET1</accession>
<dbReference type="Proteomes" id="UP000253744">
    <property type="component" value="Chromosome"/>
</dbReference>
<evidence type="ECO:0000313" key="1">
    <source>
        <dbReference type="EMBL" id="AXG98203.1"/>
    </source>
</evidence>
<dbReference type="STRING" id="1288484.GCA_000348665_00491"/>
<dbReference type="EMBL" id="CP031158">
    <property type="protein sequence ID" value="AXG98203.1"/>
    <property type="molecule type" value="Genomic_DNA"/>
</dbReference>
<protein>
    <submittedName>
        <fullName evidence="1">Uncharacterized protein</fullName>
    </submittedName>
</protein>
<dbReference type="RefSeq" id="WP_114671257.1">
    <property type="nucleotide sequence ID" value="NZ_CP031158.1"/>
</dbReference>
<dbReference type="KEGG" id="dwu:DVJ83_02435"/>
<sequence length="438" mass="49073">MGEAKRRKQLGLMPTVFPFSAELGRGGEVRLVQGPEDAAQRALIEKALRDSQSFGAAWDAEYRTVTVLSSRGSERYATREDVERIPVPALRQIDGELALGSAGKRMGAVIPVEGGSVRLRDQRHSFEGETWQTLPTVRDPQQLVRALQQHPAFDIEGESLGQFQVDHWLEGRIDVTPDVGELDEQGETLEFFETLVREFHGQTLKEWIAAHREVLEAQEEEGDLTPERREALTAALGEVPVARRSFFEIRRSAPLQSPLMATAYFRDLEFYLLSGAAYTLDGDTWHPYEDPDTEIEGGGLAPELAEFFDLNMITVTVHSDGRVEWDENDELSEADIRQLQTDLTESTGAGNPQAWAEWNRTMLQEVLGTELTVPDGEPLPVPVAVRLDIPRDVLGEDNPLSQTYMESEVTFDGEHWRDLYSEEVPEELLPFAAGQDSN</sequence>
<name>A0A345IET1_9DEIO</name>
<dbReference type="AlphaFoldDB" id="A0A345IET1"/>
<organism evidence="1 2">
    <name type="scientific">Deinococcus wulumuqiensis</name>
    <dbReference type="NCBI Taxonomy" id="980427"/>
    <lineage>
        <taxon>Bacteria</taxon>
        <taxon>Thermotogati</taxon>
        <taxon>Deinococcota</taxon>
        <taxon>Deinococci</taxon>
        <taxon>Deinococcales</taxon>
        <taxon>Deinococcaceae</taxon>
        <taxon>Deinococcus</taxon>
    </lineage>
</organism>